<dbReference type="EMBL" id="OUUZ01000009">
    <property type="protein sequence ID" value="SPQ22619.1"/>
    <property type="molecule type" value="Genomic_DNA"/>
</dbReference>
<reference evidence="1 2" key="1">
    <citation type="submission" date="2018-04" db="EMBL/GenBank/DDBJ databases">
        <authorList>
            <person name="Huttner S."/>
            <person name="Dainat J."/>
        </authorList>
    </citation>
    <scope>NUCLEOTIDE SEQUENCE [LARGE SCALE GENOMIC DNA]</scope>
</reference>
<gene>
    <name evidence="1" type="ORF">TT172_LOCUS5038</name>
</gene>
<evidence type="ECO:0000313" key="1">
    <source>
        <dbReference type="EMBL" id="SPQ22619.1"/>
    </source>
</evidence>
<proteinExistence type="predicted"/>
<evidence type="ECO:0000313" key="2">
    <source>
        <dbReference type="Proteomes" id="UP000289323"/>
    </source>
</evidence>
<dbReference type="Proteomes" id="UP000289323">
    <property type="component" value="Unassembled WGS sequence"/>
</dbReference>
<dbReference type="AlphaFoldDB" id="A0A3S5CX01"/>
<protein>
    <submittedName>
        <fullName evidence="1">26ac95e8-93d9-4a67-9769-316f4ea6cccd</fullName>
    </submittedName>
</protein>
<name>A0A3S5CX01_9PEZI</name>
<organism evidence="1 2">
    <name type="scientific">Thermothielavioides terrestris</name>
    <dbReference type="NCBI Taxonomy" id="2587410"/>
    <lineage>
        <taxon>Eukaryota</taxon>
        <taxon>Fungi</taxon>
        <taxon>Dikarya</taxon>
        <taxon>Ascomycota</taxon>
        <taxon>Pezizomycotina</taxon>
        <taxon>Sordariomycetes</taxon>
        <taxon>Sordariomycetidae</taxon>
        <taxon>Sordariales</taxon>
        <taxon>Chaetomiaceae</taxon>
        <taxon>Thermothielavioides</taxon>
    </lineage>
</organism>
<accession>A0A3S5CX01</accession>
<sequence length="33" mass="3558">MAPTIVNKPAPVQLNYNVQCKKCSGIIKNGSKL</sequence>